<proteinExistence type="predicted"/>
<evidence type="ECO:0000313" key="2">
    <source>
        <dbReference type="EMBL" id="CAE4601348.1"/>
    </source>
</evidence>
<gene>
    <name evidence="2" type="ORF">DBRI00130_LOCUS11844</name>
</gene>
<evidence type="ECO:0000256" key="1">
    <source>
        <dbReference type="SAM" id="MobiDB-lite"/>
    </source>
</evidence>
<name>A0A7S4VT18_9STRA</name>
<reference evidence="2" key="1">
    <citation type="submission" date="2021-01" db="EMBL/GenBank/DDBJ databases">
        <authorList>
            <person name="Corre E."/>
            <person name="Pelletier E."/>
            <person name="Niang G."/>
            <person name="Scheremetjew M."/>
            <person name="Finn R."/>
            <person name="Kale V."/>
            <person name="Holt S."/>
            <person name="Cochrane G."/>
            <person name="Meng A."/>
            <person name="Brown T."/>
            <person name="Cohen L."/>
        </authorList>
    </citation>
    <scope>NUCLEOTIDE SEQUENCE</scope>
    <source>
        <strain evidence="2">GSO104</strain>
    </source>
</reference>
<dbReference type="EMBL" id="HBNS01014737">
    <property type="protein sequence ID" value="CAE4601348.1"/>
    <property type="molecule type" value="Transcribed_RNA"/>
</dbReference>
<sequence length="243" mass="27864">MKANFTPKVDFETIVENVRRKHQEGQVWCENIASFFDESFCCSPVHEEVIAEIRQNEQPLQYREHLETGGIGVGNATPEYRDDKSTPRSSQRIKISRKGSPTYEVQLPLQKVFSTSMHQEVNQNRHKCAIQKINDAPPRHMDSHHESTPTPVIHQNKHVFDKERFEDSNDNHFIKSFASAETETYGIRKSSPSNNNEKRFIESPGHKYVDANNCLKAIPMRKVNSTALPALSYLTLTEGYNCC</sequence>
<organism evidence="2">
    <name type="scientific">Ditylum brightwellii</name>
    <dbReference type="NCBI Taxonomy" id="49249"/>
    <lineage>
        <taxon>Eukaryota</taxon>
        <taxon>Sar</taxon>
        <taxon>Stramenopiles</taxon>
        <taxon>Ochrophyta</taxon>
        <taxon>Bacillariophyta</taxon>
        <taxon>Mediophyceae</taxon>
        <taxon>Lithodesmiophycidae</taxon>
        <taxon>Lithodesmiales</taxon>
        <taxon>Lithodesmiaceae</taxon>
        <taxon>Ditylum</taxon>
    </lineage>
</organism>
<protein>
    <submittedName>
        <fullName evidence="2">Uncharacterized protein</fullName>
    </submittedName>
</protein>
<dbReference type="AlphaFoldDB" id="A0A7S4VT18"/>
<feature type="region of interest" description="Disordered" evidence="1">
    <location>
        <begin position="69"/>
        <end position="99"/>
    </location>
</feature>
<accession>A0A7S4VT18</accession>